<evidence type="ECO:0000313" key="8">
    <source>
        <dbReference type="EMBL" id="SUB34756.1"/>
    </source>
</evidence>
<keyword evidence="9" id="KW-1185">Reference proteome</keyword>
<evidence type="ECO:0000256" key="6">
    <source>
        <dbReference type="ARBA" id="ARBA00023136"/>
    </source>
</evidence>
<feature type="transmembrane region" description="Helical" evidence="7">
    <location>
        <begin position="20"/>
        <end position="39"/>
    </location>
</feature>
<evidence type="ECO:0000256" key="4">
    <source>
        <dbReference type="ARBA" id="ARBA00022692"/>
    </source>
</evidence>
<evidence type="ECO:0000256" key="7">
    <source>
        <dbReference type="SAM" id="Phobius"/>
    </source>
</evidence>
<evidence type="ECO:0000256" key="5">
    <source>
        <dbReference type="ARBA" id="ARBA00022989"/>
    </source>
</evidence>
<keyword evidence="6 7" id="KW-0472">Membrane</keyword>
<gene>
    <name evidence="8" type="ORF">NCTC10699_02438</name>
</gene>
<keyword evidence="3" id="KW-1003">Cell membrane</keyword>
<dbReference type="PANTHER" id="PTHR33452">
    <property type="entry name" value="OXIDOREDUCTASE CATD-RELATED"/>
    <property type="match status" value="1"/>
</dbReference>
<dbReference type="Pfam" id="PF07681">
    <property type="entry name" value="DoxX"/>
    <property type="match status" value="1"/>
</dbReference>
<evidence type="ECO:0000313" key="9">
    <source>
        <dbReference type="Proteomes" id="UP000254280"/>
    </source>
</evidence>
<feature type="transmembrane region" description="Helical" evidence="7">
    <location>
        <begin position="59"/>
        <end position="80"/>
    </location>
</feature>
<dbReference type="EMBL" id="UGSS01000002">
    <property type="protein sequence ID" value="SUB34756.1"/>
    <property type="molecule type" value="Genomic_DNA"/>
</dbReference>
<keyword evidence="5 7" id="KW-1133">Transmembrane helix</keyword>
<dbReference type="AlphaFoldDB" id="A0A379B8A2"/>
<comment type="similarity">
    <text evidence="2">Belongs to the DoxX family.</text>
</comment>
<reference evidence="8 9" key="1">
    <citation type="submission" date="2018-06" db="EMBL/GenBank/DDBJ databases">
        <authorList>
            <consortium name="Pathogen Informatics"/>
            <person name="Doyle S."/>
        </authorList>
    </citation>
    <scope>NUCLEOTIDE SEQUENCE [LARGE SCALE GENOMIC DNA]</scope>
    <source>
        <strain evidence="8 9">NCTC10699</strain>
    </source>
</reference>
<dbReference type="InterPro" id="IPR032808">
    <property type="entry name" value="DoxX"/>
</dbReference>
<feature type="transmembrane region" description="Helical" evidence="7">
    <location>
        <begin position="85"/>
        <end position="101"/>
    </location>
</feature>
<keyword evidence="4 7" id="KW-0812">Transmembrane</keyword>
<name>A0A379B8A2_9PAST</name>
<sequence length="141" mass="15585">MNALLQKFNQFVDHPDLAKLVLRVFFGGMFLLYGIANATNERSFGFIVSLMEKASFPGFFAYGVYLGQILAPILIIIGLFTRISAFVALMTCVMIIGLAHAHEIFSLNKFGGWAIESPADFLFAYLAIMLWGSGKYAVKAD</sequence>
<dbReference type="InterPro" id="IPR051907">
    <property type="entry name" value="DoxX-like_oxidoreductase"/>
</dbReference>
<dbReference type="Proteomes" id="UP000254280">
    <property type="component" value="Unassembled WGS sequence"/>
</dbReference>
<dbReference type="GO" id="GO:0005886">
    <property type="term" value="C:plasma membrane"/>
    <property type="evidence" value="ECO:0007669"/>
    <property type="project" value="UniProtKB-SubCell"/>
</dbReference>
<comment type="subcellular location">
    <subcellularLocation>
        <location evidence="1">Cell membrane</location>
        <topology evidence="1">Multi-pass membrane protein</topology>
    </subcellularLocation>
</comment>
<accession>A0A379B8A2</accession>
<evidence type="ECO:0000256" key="1">
    <source>
        <dbReference type="ARBA" id="ARBA00004651"/>
    </source>
</evidence>
<evidence type="ECO:0000256" key="2">
    <source>
        <dbReference type="ARBA" id="ARBA00006679"/>
    </source>
</evidence>
<dbReference type="PANTHER" id="PTHR33452:SF1">
    <property type="entry name" value="INNER MEMBRANE PROTEIN YPHA-RELATED"/>
    <property type="match status" value="1"/>
</dbReference>
<proteinExistence type="inferred from homology"/>
<dbReference type="OrthoDB" id="280866at2"/>
<evidence type="ECO:0000256" key="3">
    <source>
        <dbReference type="ARBA" id="ARBA00022475"/>
    </source>
</evidence>
<organism evidence="8 9">
    <name type="scientific">[Pasteurella] mairii</name>
    <dbReference type="NCBI Taxonomy" id="757"/>
    <lineage>
        <taxon>Bacteria</taxon>
        <taxon>Pseudomonadati</taxon>
        <taxon>Pseudomonadota</taxon>
        <taxon>Gammaproteobacteria</taxon>
        <taxon>Pasteurellales</taxon>
        <taxon>Pasteurellaceae</taxon>
    </lineage>
</organism>
<protein>
    <submittedName>
        <fullName evidence="8">DoxX</fullName>
    </submittedName>
</protein>
<feature type="transmembrane region" description="Helical" evidence="7">
    <location>
        <begin position="121"/>
        <end position="138"/>
    </location>
</feature>